<evidence type="ECO:0000313" key="2">
    <source>
        <dbReference type="Proteomes" id="UP000007820"/>
    </source>
</evidence>
<sequence length="90" mass="11061">MQKKQIARFSLTLFYHYFSTQNNRYQVCRLNLKLSSERHLNYQSVKYNIFNQQEIQATTFFLTHQTHNSKYIKKVKSWAHTYRKSLDCKF</sequence>
<proteinExistence type="predicted"/>
<reference evidence="1 2" key="1">
    <citation type="submission" date="2011-04" db="EMBL/GenBank/DDBJ databases">
        <authorList>
            <person name="Muzny D."/>
            <person name="Qin X."/>
            <person name="Deng J."/>
            <person name="Jiang H."/>
            <person name="Liu Y."/>
            <person name="Qu J."/>
            <person name="Song X.-Z."/>
            <person name="Zhang L."/>
            <person name="Thornton R."/>
            <person name="Coyle M."/>
            <person name="Francisco L."/>
            <person name="Jackson L."/>
            <person name="Javaid M."/>
            <person name="Korchina V."/>
            <person name="Kovar C."/>
            <person name="Mata R."/>
            <person name="Mathew T."/>
            <person name="Ngo R."/>
            <person name="Nguyen L."/>
            <person name="Nguyen N."/>
            <person name="Okwuonu G."/>
            <person name="Ongeri F."/>
            <person name="Pham C."/>
            <person name="Simmons D."/>
            <person name="Wilczek-Boney K."/>
            <person name="Hale W."/>
            <person name="Jakkamsetti A."/>
            <person name="Pham P."/>
            <person name="Ruth R."/>
            <person name="San Lucas F."/>
            <person name="Warren J."/>
            <person name="Zhang J."/>
            <person name="Zhao Z."/>
            <person name="Zhou C."/>
            <person name="Zhu D."/>
            <person name="Lee S."/>
            <person name="Bess C."/>
            <person name="Blankenburg K."/>
            <person name="Forbes L."/>
            <person name="Fu Q."/>
            <person name="Gubbala S."/>
            <person name="Hirani K."/>
            <person name="Jayaseelan J.C."/>
            <person name="Lara F."/>
            <person name="Munidasa M."/>
            <person name="Palculict T."/>
            <person name="Patil S."/>
            <person name="Pu L.-L."/>
            <person name="Saada N."/>
            <person name="Tang L."/>
            <person name="Weissenberger G."/>
            <person name="Zhu Y."/>
            <person name="Hemphill L."/>
            <person name="Shang Y."/>
            <person name="Youmans B."/>
            <person name="Ayvaz T."/>
            <person name="Ross M."/>
            <person name="Santibanez J."/>
            <person name="Aqrawi P."/>
            <person name="Gross S."/>
            <person name="Joshi V."/>
            <person name="Fowler G."/>
            <person name="Nazareth L."/>
            <person name="Reid J."/>
            <person name="Worley K."/>
            <person name="Petrosino J."/>
            <person name="Highlander S."/>
            <person name="Gibbs R."/>
        </authorList>
    </citation>
    <scope>NUCLEOTIDE SEQUENCE [LARGE SCALE GENOMIC DNA]</scope>
    <source>
        <strain evidence="1 2">DSM 3688</strain>
    </source>
</reference>
<protein>
    <submittedName>
        <fullName evidence="1">Uncharacterized protein</fullName>
    </submittedName>
</protein>
<organism evidence="1 2">
    <name type="scientific">Prevotella dentalis (strain ATCC 49559 / DSM 3688 / JCM 13448 / NCTC 12043 / ES 2772)</name>
    <name type="common">Mitsuokella dentalis</name>
    <dbReference type="NCBI Taxonomy" id="908937"/>
    <lineage>
        <taxon>Bacteria</taxon>
        <taxon>Pseudomonadati</taxon>
        <taxon>Bacteroidota</taxon>
        <taxon>Bacteroidia</taxon>
        <taxon>Bacteroidales</taxon>
        <taxon>Prevotellaceae</taxon>
        <taxon>Prevotella</taxon>
    </lineage>
</organism>
<name>F9D0K9_PREDD</name>
<gene>
    <name evidence="1" type="ORF">HMPREF9136_0387</name>
</gene>
<evidence type="ECO:0000313" key="1">
    <source>
        <dbReference type="EMBL" id="EGQ16538.1"/>
    </source>
</evidence>
<accession>F9D0K9</accession>
<dbReference type="Proteomes" id="UP000007820">
    <property type="component" value="Unassembled WGS sequence"/>
</dbReference>
<dbReference type="AlphaFoldDB" id="F9D0K9"/>
<comment type="caution">
    <text evidence="1">The sequence shown here is derived from an EMBL/GenBank/DDBJ whole genome shotgun (WGS) entry which is preliminary data.</text>
</comment>
<dbReference type="EMBL" id="AFPW01000006">
    <property type="protein sequence ID" value="EGQ16538.1"/>
    <property type="molecule type" value="Genomic_DNA"/>
</dbReference>